<dbReference type="RefSeq" id="WP_061072255.1">
    <property type="nucleotide sequence ID" value="NZ_CP014060.2"/>
</dbReference>
<gene>
    <name evidence="1" type="ORF">AL504_12865</name>
</gene>
<name>A0A0X8NYW5_ALCXX</name>
<evidence type="ECO:0000313" key="1">
    <source>
        <dbReference type="EMBL" id="AMG36838.1"/>
    </source>
</evidence>
<protein>
    <submittedName>
        <fullName evidence="1">Uncharacterized protein</fullName>
    </submittedName>
</protein>
<sequence length="162" mass="17541">MARFILGVKPPQTEVAAALRVDAAPAGPRTRLAGAELQARLRQKRSSAYVEAMTRLDAGGHVHSVAATEALMEALRQEFPDIHIDNLPIGILAKCFLGDDFEVHTLDRTGSIIQHFRRGQPVPNGMDRARALARGGQYAFIEVYADKLITVSPTGQTAIIDG</sequence>
<dbReference type="Proteomes" id="UP000060602">
    <property type="component" value="Chromosome"/>
</dbReference>
<dbReference type="EMBL" id="CP014060">
    <property type="protein sequence ID" value="AMG36838.1"/>
    <property type="molecule type" value="Genomic_DNA"/>
</dbReference>
<reference evidence="2" key="1">
    <citation type="submission" date="2015-12" db="EMBL/GenBank/DDBJ databases">
        <title>FDA dAtabase for Regulatory Grade micrObial Sequences (FDA-ARGOS): Supporting development and validation of Infectious Disease Dx tests.</title>
        <authorList>
            <person name="Case J."/>
            <person name="Tallon L."/>
            <person name="Sadzewicz L."/>
            <person name="Sengamalay N."/>
            <person name="Ott S."/>
            <person name="Godinez A."/>
            <person name="Nagaraj S."/>
            <person name="Nadendla S."/>
            <person name="Sichtig H."/>
        </authorList>
    </citation>
    <scope>NUCLEOTIDE SEQUENCE [LARGE SCALE GENOMIC DNA]</scope>
    <source>
        <strain evidence="2">FDAARGOS_147</strain>
    </source>
</reference>
<organism evidence="1 2">
    <name type="scientific">Alcaligenes xylosoxydans xylosoxydans</name>
    <name type="common">Achromobacter xylosoxidans</name>
    <dbReference type="NCBI Taxonomy" id="85698"/>
    <lineage>
        <taxon>Bacteria</taxon>
        <taxon>Pseudomonadati</taxon>
        <taxon>Pseudomonadota</taxon>
        <taxon>Betaproteobacteria</taxon>
        <taxon>Burkholderiales</taxon>
        <taxon>Alcaligenaceae</taxon>
        <taxon>Achromobacter</taxon>
    </lineage>
</organism>
<evidence type="ECO:0000313" key="2">
    <source>
        <dbReference type="Proteomes" id="UP000060602"/>
    </source>
</evidence>
<dbReference type="AlphaFoldDB" id="A0A0X8NYW5"/>
<proteinExistence type="predicted"/>
<accession>A0A0X8NYW5</accession>